<dbReference type="CTD" id="84203"/>
<proteinExistence type="predicted"/>
<dbReference type="PROSITE" id="PS51352">
    <property type="entry name" value="THIOREDOXIN_2"/>
    <property type="match status" value="1"/>
</dbReference>
<dbReference type="InterPro" id="IPR013766">
    <property type="entry name" value="Thioredoxin_domain"/>
</dbReference>
<dbReference type="PANTHER" id="PTHR46115">
    <property type="entry name" value="THIOREDOXIN-LIKE PROTEIN 1"/>
    <property type="match status" value="1"/>
</dbReference>
<dbReference type="GeneID" id="109701328"/>
<name>A0A8B7WFP8_CASCN</name>
<sequence>MEGSEVDVDKEPEMENVQAGAPEPPEMKLNNQEETKEGDTNESSLQVLSRSKTLLVPEFLDTAHAKEKASVLVVSNTLLMSTKEPELPQQGNDIPNFSANTIHPKQGDVTKSSAKPTQFKQGNISKTSAKTTQPKQENVPKPSVNTIQPKYINSPKYLAKTIYSKQGNIPKSSKNIIQTESNNIPKSLEETFQSKEGEIPKSLEDTIQSKEGEIPKSLEDAIPPRDGDIPKSLEDTIQSSEEDIPKFSGETIQPEECTISKLGEEMESPEVDMVKVIVSNEDFKEVLKEAGERLVAVEFSASWCGPCRIIKPFFHSLSVKHDDVVFLEVNIDNCEELVRDCEVVCLPTFQFYKKEEKVGEFSGALKEKLEASIAELK</sequence>
<keyword evidence="3" id="KW-1185">Reference proteome</keyword>
<keyword evidence="1" id="KW-1015">Disulfide bond</keyword>
<dbReference type="SUPFAM" id="SSF52833">
    <property type="entry name" value="Thioredoxin-like"/>
    <property type="match status" value="1"/>
</dbReference>
<organism evidence="4">
    <name type="scientific">Castor canadensis</name>
    <name type="common">American beaver</name>
    <dbReference type="NCBI Taxonomy" id="51338"/>
    <lineage>
        <taxon>Eukaryota</taxon>
        <taxon>Metazoa</taxon>
        <taxon>Chordata</taxon>
        <taxon>Craniata</taxon>
        <taxon>Vertebrata</taxon>
        <taxon>Euteleostomi</taxon>
        <taxon>Mammalia</taxon>
        <taxon>Eutheria</taxon>
        <taxon>Euarchontoglires</taxon>
        <taxon>Glires</taxon>
        <taxon>Rodentia</taxon>
        <taxon>Castorimorpha</taxon>
        <taxon>Castoridae</taxon>
        <taxon>Castor</taxon>
    </lineage>
</organism>
<dbReference type="CDD" id="cd02947">
    <property type="entry name" value="TRX_family"/>
    <property type="match status" value="1"/>
</dbReference>
<keyword evidence="2" id="KW-0676">Redox-active center</keyword>
<evidence type="ECO:0000313" key="3">
    <source>
        <dbReference type="Proteomes" id="UP001732720"/>
    </source>
</evidence>
<gene>
    <name evidence="4" type="primary">Txndc2</name>
</gene>
<accession>A0A8B7WFP8</accession>
<protein>
    <submittedName>
        <fullName evidence="4">Thioredoxin domain-containing protein 2</fullName>
    </submittedName>
</protein>
<evidence type="ECO:0000256" key="2">
    <source>
        <dbReference type="ARBA" id="ARBA00023284"/>
    </source>
</evidence>
<dbReference type="RefSeq" id="XP_020042405.1">
    <property type="nucleotide sequence ID" value="XM_020186816.1"/>
</dbReference>
<dbReference type="Gene3D" id="3.40.30.10">
    <property type="entry name" value="Glutaredoxin"/>
    <property type="match status" value="1"/>
</dbReference>
<dbReference type="Pfam" id="PF00085">
    <property type="entry name" value="Thioredoxin"/>
    <property type="match status" value="1"/>
</dbReference>
<evidence type="ECO:0000313" key="4">
    <source>
        <dbReference type="RefSeq" id="XP_020042405.1"/>
    </source>
</evidence>
<reference evidence="4" key="1">
    <citation type="submission" date="2025-08" db="UniProtKB">
        <authorList>
            <consortium name="RefSeq"/>
        </authorList>
    </citation>
    <scope>IDENTIFICATION</scope>
    <source>
        <tissue evidence="4">Leukocyte</tissue>
    </source>
</reference>
<dbReference type="AlphaFoldDB" id="A0A8B7WFP8"/>
<dbReference type="OrthoDB" id="2121326at2759"/>
<dbReference type="InterPro" id="IPR036249">
    <property type="entry name" value="Thioredoxin-like_sf"/>
</dbReference>
<dbReference type="KEGG" id="ccan:109701328"/>
<evidence type="ECO:0000256" key="1">
    <source>
        <dbReference type="ARBA" id="ARBA00023157"/>
    </source>
</evidence>
<dbReference type="Proteomes" id="UP001732720">
    <property type="component" value="Chromosome 4"/>
</dbReference>